<keyword evidence="1 5" id="KW-0678">Repressor</keyword>
<keyword evidence="2 5" id="KW-0805">Transcription regulation</keyword>
<dbReference type="InterPro" id="IPR036390">
    <property type="entry name" value="WH_DNA-bd_sf"/>
</dbReference>
<dbReference type="Gene3D" id="1.10.10.10">
    <property type="entry name" value="Winged helix-like DNA-binding domain superfamily/Winged helix DNA-binding domain"/>
    <property type="match status" value="1"/>
</dbReference>
<evidence type="ECO:0000256" key="3">
    <source>
        <dbReference type="ARBA" id="ARBA00023016"/>
    </source>
</evidence>
<dbReference type="Proteomes" id="UP000035036">
    <property type="component" value="Chromosome"/>
</dbReference>
<dbReference type="PIRSF" id="PIRSF005485">
    <property type="entry name" value="HrcA"/>
    <property type="match status" value="1"/>
</dbReference>
<dbReference type="InterPro" id="IPR036388">
    <property type="entry name" value="WH-like_DNA-bd_sf"/>
</dbReference>
<dbReference type="GO" id="GO:0045892">
    <property type="term" value="P:negative regulation of DNA-templated transcription"/>
    <property type="evidence" value="ECO:0007669"/>
    <property type="project" value="UniProtKB-UniRule"/>
</dbReference>
<proteinExistence type="inferred from homology"/>
<name>A0A0B5FB11_9BACT</name>
<dbReference type="SUPFAM" id="SSF55781">
    <property type="entry name" value="GAF domain-like"/>
    <property type="match status" value="1"/>
</dbReference>
<evidence type="ECO:0000256" key="4">
    <source>
        <dbReference type="ARBA" id="ARBA00023163"/>
    </source>
</evidence>
<dbReference type="PANTHER" id="PTHR34824">
    <property type="entry name" value="HEAT-INDUCIBLE TRANSCRIPTION REPRESSOR HRCA"/>
    <property type="match status" value="1"/>
</dbReference>
<dbReference type="HOGENOM" id="CLU_050019_1_0_7"/>
<keyword evidence="3 5" id="KW-0346">Stress response</keyword>
<dbReference type="STRING" id="483547.GSUB_00420"/>
<evidence type="ECO:0000256" key="2">
    <source>
        <dbReference type="ARBA" id="ARBA00023015"/>
    </source>
</evidence>
<evidence type="ECO:0000256" key="5">
    <source>
        <dbReference type="HAMAP-Rule" id="MF_00081"/>
    </source>
</evidence>
<dbReference type="SUPFAM" id="SSF46785">
    <property type="entry name" value="Winged helix' DNA-binding domain"/>
    <property type="match status" value="1"/>
</dbReference>
<dbReference type="EMBL" id="CP010311">
    <property type="protein sequence ID" value="AJF05352.1"/>
    <property type="molecule type" value="Genomic_DNA"/>
</dbReference>
<feature type="domain" description="Heat-inducible transcription repressor HrcA C-terminal" evidence="6">
    <location>
        <begin position="107"/>
        <end position="326"/>
    </location>
</feature>
<dbReference type="Gene3D" id="3.30.450.40">
    <property type="match status" value="1"/>
</dbReference>
<dbReference type="HAMAP" id="MF_00081">
    <property type="entry name" value="HrcA"/>
    <property type="match status" value="1"/>
</dbReference>
<dbReference type="KEGG" id="gsb:GSUB_00420"/>
<dbReference type="Gene3D" id="3.30.390.60">
    <property type="entry name" value="Heat-inducible transcription repressor hrca homolog, domain 3"/>
    <property type="match status" value="1"/>
</dbReference>
<evidence type="ECO:0000259" key="6">
    <source>
        <dbReference type="Pfam" id="PF01628"/>
    </source>
</evidence>
<evidence type="ECO:0000313" key="7">
    <source>
        <dbReference type="EMBL" id="AJF05352.1"/>
    </source>
</evidence>
<dbReference type="GO" id="GO:0003677">
    <property type="term" value="F:DNA binding"/>
    <property type="evidence" value="ECO:0007669"/>
    <property type="project" value="InterPro"/>
</dbReference>
<comment type="function">
    <text evidence="5">Negative regulator of class I heat shock genes (grpE-dnaK-dnaJ and groELS operons). Prevents heat-shock induction of these operons.</text>
</comment>
<dbReference type="InterPro" id="IPR002571">
    <property type="entry name" value="HrcA"/>
</dbReference>
<dbReference type="RefSeq" id="WP_040198620.1">
    <property type="nucleotide sequence ID" value="NZ_CP010311.1"/>
</dbReference>
<dbReference type="PANTHER" id="PTHR34824:SF1">
    <property type="entry name" value="HEAT-INDUCIBLE TRANSCRIPTION REPRESSOR HRCA"/>
    <property type="match status" value="1"/>
</dbReference>
<keyword evidence="8" id="KW-1185">Reference proteome</keyword>
<dbReference type="AlphaFoldDB" id="A0A0B5FB11"/>
<reference evidence="7 8" key="1">
    <citation type="journal article" date="2015" name="Genome Announc.">
        <title>Genomes of Geoalkalibacter ferrihydriticus Z-0531T and Geoalkalibacter subterraneus Red1T, Two Haloalkaliphilic Metal-Reducing Deltaproteobacteria.</title>
        <authorList>
            <person name="Badalamenti J.P."/>
            <person name="Krajmalnik-Brown R."/>
            <person name="Torres C.I."/>
            <person name="Bond D.R."/>
        </authorList>
    </citation>
    <scope>NUCLEOTIDE SEQUENCE [LARGE SCALE GENOMIC DNA]</scope>
    <source>
        <strain evidence="7 8">Red1</strain>
    </source>
</reference>
<dbReference type="NCBIfam" id="TIGR00331">
    <property type="entry name" value="hrcA"/>
    <property type="match status" value="1"/>
</dbReference>
<evidence type="ECO:0000256" key="1">
    <source>
        <dbReference type="ARBA" id="ARBA00022491"/>
    </source>
</evidence>
<dbReference type="InterPro" id="IPR023120">
    <property type="entry name" value="WHTH_transcript_rep_HrcA_IDD"/>
</dbReference>
<keyword evidence="4 5" id="KW-0804">Transcription</keyword>
<accession>A0A0B5FB11</accession>
<sequence length="345" mass="39089">MTEALNERSRKILEAIIEDHIASAEPVGSRAITRRHGIALSPATVRNVMSDLEEMGYLVAPHTSSGRIPTEKGYRFYLDSLLQVRALTAQQKERIRRYYQRRGLRADELLREAGRVLSNISHYTGIVMAPQFTASVFRHIEFVRLSHGRILVIFVSESGLVQNKIIETKEDLSPQDLEGLNNYLNQRFAGLPIGEIKQRLLQEMTQEKALYDKLFARFMGLFEAALADESREVFIEGVSRMLEQPEFSDLERMKRLFQAFEQKSTLVEFLDKCQKSQGVQIFIGSETSYREIEGCSLITASYHSGDGTIGTLGVIGPTRMAYSQVIPVVDYTAQLVSQLLESENE</sequence>
<dbReference type="Pfam" id="PF01628">
    <property type="entry name" value="HrcA"/>
    <property type="match status" value="1"/>
</dbReference>
<protein>
    <recommendedName>
        <fullName evidence="5">Heat-inducible transcription repressor HrcA</fullName>
    </recommendedName>
</protein>
<evidence type="ECO:0000313" key="8">
    <source>
        <dbReference type="Proteomes" id="UP000035036"/>
    </source>
</evidence>
<dbReference type="InterPro" id="IPR029016">
    <property type="entry name" value="GAF-like_dom_sf"/>
</dbReference>
<comment type="similarity">
    <text evidence="5">Belongs to the HrcA family.</text>
</comment>
<organism evidence="7 8">
    <name type="scientific">Geoalkalibacter subterraneus</name>
    <dbReference type="NCBI Taxonomy" id="483547"/>
    <lineage>
        <taxon>Bacteria</taxon>
        <taxon>Pseudomonadati</taxon>
        <taxon>Thermodesulfobacteriota</taxon>
        <taxon>Desulfuromonadia</taxon>
        <taxon>Desulfuromonadales</taxon>
        <taxon>Geoalkalibacteraceae</taxon>
        <taxon>Geoalkalibacter</taxon>
    </lineage>
</organism>
<dbReference type="OrthoDB" id="9783139at2"/>
<dbReference type="InterPro" id="IPR021153">
    <property type="entry name" value="HrcA_C"/>
</dbReference>
<gene>
    <name evidence="5" type="primary">hrcA</name>
    <name evidence="7" type="ORF">GSUB_00420</name>
</gene>